<feature type="region of interest" description="Disordered" evidence="1">
    <location>
        <begin position="1"/>
        <end position="46"/>
    </location>
</feature>
<keyword evidence="2" id="KW-0472">Membrane</keyword>
<feature type="compositionally biased region" description="Pro residues" evidence="1">
    <location>
        <begin position="1"/>
        <end position="10"/>
    </location>
</feature>
<gene>
    <name evidence="3" type="ORF">H9870_07870</name>
</gene>
<evidence type="ECO:0000256" key="2">
    <source>
        <dbReference type="SAM" id="Phobius"/>
    </source>
</evidence>
<keyword evidence="2" id="KW-1133">Transmembrane helix</keyword>
<evidence type="ECO:0000256" key="1">
    <source>
        <dbReference type="SAM" id="MobiDB-lite"/>
    </source>
</evidence>
<comment type="caution">
    <text evidence="3">The sequence shown here is derived from an EMBL/GenBank/DDBJ whole genome shotgun (WGS) entry which is preliminary data.</text>
</comment>
<reference evidence="3" key="2">
    <citation type="submission" date="2021-04" db="EMBL/GenBank/DDBJ databases">
        <authorList>
            <person name="Gilroy R."/>
        </authorList>
    </citation>
    <scope>NUCLEOTIDE SEQUENCE</scope>
    <source>
        <strain evidence="3">CHK32-1732</strain>
    </source>
</reference>
<keyword evidence="2" id="KW-0812">Transmembrane</keyword>
<feature type="transmembrane region" description="Helical" evidence="2">
    <location>
        <begin position="53"/>
        <end position="75"/>
    </location>
</feature>
<feature type="compositionally biased region" description="Acidic residues" evidence="1">
    <location>
        <begin position="105"/>
        <end position="115"/>
    </location>
</feature>
<accession>A0A9D1UM34</accession>
<name>A0A9D1UM34_9CORY</name>
<feature type="region of interest" description="Disordered" evidence="1">
    <location>
        <begin position="75"/>
        <end position="116"/>
    </location>
</feature>
<feature type="region of interest" description="Disordered" evidence="1">
    <location>
        <begin position="254"/>
        <end position="278"/>
    </location>
</feature>
<protein>
    <recommendedName>
        <fullName evidence="5">DUF4352 domain-containing protein</fullName>
    </recommendedName>
</protein>
<dbReference type="EMBL" id="DXGC01000072">
    <property type="protein sequence ID" value="HIW91561.1"/>
    <property type="molecule type" value="Genomic_DNA"/>
</dbReference>
<dbReference type="AlphaFoldDB" id="A0A9D1UM34"/>
<proteinExistence type="predicted"/>
<dbReference type="Proteomes" id="UP000824190">
    <property type="component" value="Unassembled WGS sequence"/>
</dbReference>
<evidence type="ECO:0008006" key="5">
    <source>
        <dbReference type="Google" id="ProtNLM"/>
    </source>
</evidence>
<sequence length="278" mass="29151">MPIAPGPSSGPSPENLNESTGAETSPDNWWSAEEGASESAATKSKKRFSATQLALTGVASLVVGAVVTALGFTAFDGDDDTKTASGRTSSREADEEPDVPSAPVSDDEETEEDQGDVVIGVGEGFSLTTYDGDEIEVFVHDFSVDQACKYGQSLSQPEKSPDTRIVQLTIDVANHGDDSYYMDGLETLTTEGYSQPVEGAYLWCDYSDDGANRWSGAEIIEKGDKRLFYGAFEVQPDAAQLVLSTASNGKMLMDIPARGGDSGSDGDGPNPTSSATAG</sequence>
<feature type="compositionally biased region" description="Polar residues" evidence="1">
    <location>
        <begin position="14"/>
        <end position="28"/>
    </location>
</feature>
<organism evidence="3 4">
    <name type="scientific">Candidatus Corynebacterium avicola</name>
    <dbReference type="NCBI Taxonomy" id="2838527"/>
    <lineage>
        <taxon>Bacteria</taxon>
        <taxon>Bacillati</taxon>
        <taxon>Actinomycetota</taxon>
        <taxon>Actinomycetes</taxon>
        <taxon>Mycobacteriales</taxon>
        <taxon>Corynebacteriaceae</taxon>
        <taxon>Corynebacterium</taxon>
    </lineage>
</organism>
<evidence type="ECO:0000313" key="4">
    <source>
        <dbReference type="Proteomes" id="UP000824190"/>
    </source>
</evidence>
<feature type="compositionally biased region" description="Low complexity" evidence="1">
    <location>
        <begin position="31"/>
        <end position="42"/>
    </location>
</feature>
<reference evidence="3" key="1">
    <citation type="journal article" date="2021" name="PeerJ">
        <title>Extensive microbial diversity within the chicken gut microbiome revealed by metagenomics and culture.</title>
        <authorList>
            <person name="Gilroy R."/>
            <person name="Ravi A."/>
            <person name="Getino M."/>
            <person name="Pursley I."/>
            <person name="Horton D.L."/>
            <person name="Alikhan N.F."/>
            <person name="Baker D."/>
            <person name="Gharbi K."/>
            <person name="Hall N."/>
            <person name="Watson M."/>
            <person name="Adriaenssens E.M."/>
            <person name="Foster-Nyarko E."/>
            <person name="Jarju S."/>
            <person name="Secka A."/>
            <person name="Antonio M."/>
            <person name="Oren A."/>
            <person name="Chaudhuri R.R."/>
            <person name="La Ragione R."/>
            <person name="Hildebrand F."/>
            <person name="Pallen M.J."/>
        </authorList>
    </citation>
    <scope>NUCLEOTIDE SEQUENCE</scope>
    <source>
        <strain evidence="3">CHK32-1732</strain>
    </source>
</reference>
<evidence type="ECO:0000313" key="3">
    <source>
        <dbReference type="EMBL" id="HIW91561.1"/>
    </source>
</evidence>